<dbReference type="InParanoid" id="A0A067Q8J3"/>
<dbReference type="Proteomes" id="UP000027265">
    <property type="component" value="Unassembled WGS sequence"/>
</dbReference>
<dbReference type="HOGENOM" id="CLU_029051_0_0_1"/>
<organism evidence="2 3">
    <name type="scientific">Jaapia argillacea MUCL 33604</name>
    <dbReference type="NCBI Taxonomy" id="933084"/>
    <lineage>
        <taxon>Eukaryota</taxon>
        <taxon>Fungi</taxon>
        <taxon>Dikarya</taxon>
        <taxon>Basidiomycota</taxon>
        <taxon>Agaricomycotina</taxon>
        <taxon>Agaricomycetes</taxon>
        <taxon>Agaricomycetidae</taxon>
        <taxon>Jaapiales</taxon>
        <taxon>Jaapiaceae</taxon>
        <taxon>Jaapia</taxon>
    </lineage>
</organism>
<keyword evidence="3" id="KW-1185">Reference proteome</keyword>
<feature type="region of interest" description="Disordered" evidence="1">
    <location>
        <begin position="460"/>
        <end position="509"/>
    </location>
</feature>
<dbReference type="AlphaFoldDB" id="A0A067Q8J3"/>
<proteinExistence type="predicted"/>
<feature type="region of interest" description="Disordered" evidence="1">
    <location>
        <begin position="105"/>
        <end position="124"/>
    </location>
</feature>
<feature type="region of interest" description="Disordered" evidence="1">
    <location>
        <begin position="335"/>
        <end position="402"/>
    </location>
</feature>
<name>A0A067Q8J3_9AGAM</name>
<sequence length="509" mass="54806">MHPVLGLPVVPEPDYELGGASELKSIADSFVLLQSLRQSRDKWLSSTFPKFSTMARRGKVADVVPPPHIIRSHGKCELEVGPHIFPDTTIYEVHYLQPNVPPPYHSSIGTRPPSTVPSSSPRASTPLITSLASEIPVTPSLVAQVNAAATTNPTLANLVQLAATGRASPEQLRTLGLLIQSMAHTANLPGSSSVSPSTPPPTSSGGSLPPTSSDIFDIVIEFHESSSERFIFPRGPVVCTQNDIGQGAFEILMTTLVPFPSSPTAPNPPDGNMPPHMVTFRLTKTTVGVWDLLLRWAGGEARMEENARFLDEMTIPERSFLQHRLPEGEKLDQIRHAASPQPPMKFIKPSQDGTRTKRKPAPRKPPLEFRDATPQSVDISPPAPKKRKTVPTKKPETPPRPQIACFTCGQTDVPLLMGGRFCRICIDSGRAKNEIPSISGGLSSRMAPLLSNPLPALRTSVGTGQPPKPPAPRKMKGRLPSTASTSMFVSSPLASHPPAFPRHSPIPGP</sequence>
<dbReference type="OrthoDB" id="5338195at2759"/>
<accession>A0A067Q8J3</accession>
<evidence type="ECO:0000313" key="2">
    <source>
        <dbReference type="EMBL" id="KDQ63309.1"/>
    </source>
</evidence>
<feature type="compositionally biased region" description="Polar residues" evidence="1">
    <location>
        <begin position="481"/>
        <end position="493"/>
    </location>
</feature>
<gene>
    <name evidence="2" type="ORF">JAAARDRAFT_374082</name>
</gene>
<feature type="region of interest" description="Disordered" evidence="1">
    <location>
        <begin position="187"/>
        <end position="210"/>
    </location>
</feature>
<evidence type="ECO:0000256" key="1">
    <source>
        <dbReference type="SAM" id="MobiDB-lite"/>
    </source>
</evidence>
<evidence type="ECO:0000313" key="3">
    <source>
        <dbReference type="Proteomes" id="UP000027265"/>
    </source>
</evidence>
<feature type="compositionally biased region" description="Low complexity" evidence="1">
    <location>
        <begin position="110"/>
        <end position="124"/>
    </location>
</feature>
<dbReference type="STRING" id="933084.A0A067Q8J3"/>
<protein>
    <submittedName>
        <fullName evidence="2">Uncharacterized protein</fullName>
    </submittedName>
</protein>
<dbReference type="EMBL" id="KL197710">
    <property type="protein sequence ID" value="KDQ63309.1"/>
    <property type="molecule type" value="Genomic_DNA"/>
</dbReference>
<reference evidence="3" key="1">
    <citation type="journal article" date="2014" name="Proc. Natl. Acad. Sci. U.S.A.">
        <title>Extensive sampling of basidiomycete genomes demonstrates inadequacy of the white-rot/brown-rot paradigm for wood decay fungi.</title>
        <authorList>
            <person name="Riley R."/>
            <person name="Salamov A.A."/>
            <person name="Brown D.W."/>
            <person name="Nagy L.G."/>
            <person name="Floudas D."/>
            <person name="Held B.W."/>
            <person name="Levasseur A."/>
            <person name="Lombard V."/>
            <person name="Morin E."/>
            <person name="Otillar R."/>
            <person name="Lindquist E.A."/>
            <person name="Sun H."/>
            <person name="LaButti K.M."/>
            <person name="Schmutz J."/>
            <person name="Jabbour D."/>
            <person name="Luo H."/>
            <person name="Baker S.E."/>
            <person name="Pisabarro A.G."/>
            <person name="Walton J.D."/>
            <person name="Blanchette R.A."/>
            <person name="Henrissat B."/>
            <person name="Martin F."/>
            <person name="Cullen D."/>
            <person name="Hibbett D.S."/>
            <person name="Grigoriev I.V."/>
        </authorList>
    </citation>
    <scope>NUCLEOTIDE SEQUENCE [LARGE SCALE GENOMIC DNA]</scope>
    <source>
        <strain evidence="3">MUCL 33604</strain>
    </source>
</reference>
<feature type="compositionally biased region" description="Pro residues" evidence="1">
    <location>
        <begin position="498"/>
        <end position="509"/>
    </location>
</feature>